<evidence type="ECO:0000256" key="5">
    <source>
        <dbReference type="ARBA" id="ARBA00022723"/>
    </source>
</evidence>
<reference evidence="11" key="1">
    <citation type="submission" date="2020-11" db="EMBL/GenBank/DDBJ databases">
        <authorList>
            <consortium name="DOE Joint Genome Institute"/>
            <person name="Ahrendt S."/>
            <person name="Riley R."/>
            <person name="Andreopoulos W."/>
            <person name="Labutti K."/>
            <person name="Pangilinan J."/>
            <person name="Ruiz-Duenas F.J."/>
            <person name="Barrasa J.M."/>
            <person name="Sanchez-Garcia M."/>
            <person name="Camarero S."/>
            <person name="Miyauchi S."/>
            <person name="Serrano A."/>
            <person name="Linde D."/>
            <person name="Babiker R."/>
            <person name="Drula E."/>
            <person name="Ayuso-Fernandez I."/>
            <person name="Pacheco R."/>
            <person name="Padilla G."/>
            <person name="Ferreira P."/>
            <person name="Barriuso J."/>
            <person name="Kellner H."/>
            <person name="Castanera R."/>
            <person name="Alfaro M."/>
            <person name="Ramirez L."/>
            <person name="Pisabarro A.G."/>
            <person name="Kuo A."/>
            <person name="Tritt A."/>
            <person name="Lipzen A."/>
            <person name="He G."/>
            <person name="Yan M."/>
            <person name="Ng V."/>
            <person name="Cullen D."/>
            <person name="Martin F."/>
            <person name="Rosso M.-N."/>
            <person name="Henrissat B."/>
            <person name="Hibbett D."/>
            <person name="Martinez A.T."/>
            <person name="Grigoriev I.V."/>
        </authorList>
    </citation>
    <scope>NUCLEOTIDE SEQUENCE</scope>
    <source>
        <strain evidence="11">CIRM-BRFM 674</strain>
    </source>
</reference>
<evidence type="ECO:0000256" key="8">
    <source>
        <dbReference type="ARBA" id="ARBA00023033"/>
    </source>
</evidence>
<dbReference type="SUPFAM" id="SSF48264">
    <property type="entry name" value="Cytochrome P450"/>
    <property type="match status" value="1"/>
</dbReference>
<evidence type="ECO:0000256" key="9">
    <source>
        <dbReference type="PIRSR" id="PIRSR602401-1"/>
    </source>
</evidence>
<keyword evidence="6" id="KW-0560">Oxidoreductase</keyword>
<comment type="caution">
    <text evidence="11">The sequence shown here is derived from an EMBL/GenBank/DDBJ whole genome shotgun (WGS) entry which is preliminary data.</text>
</comment>
<organism evidence="11 12">
    <name type="scientific">Pholiota conissans</name>
    <dbReference type="NCBI Taxonomy" id="109636"/>
    <lineage>
        <taxon>Eukaryota</taxon>
        <taxon>Fungi</taxon>
        <taxon>Dikarya</taxon>
        <taxon>Basidiomycota</taxon>
        <taxon>Agaricomycotina</taxon>
        <taxon>Agaricomycetes</taxon>
        <taxon>Agaricomycetidae</taxon>
        <taxon>Agaricales</taxon>
        <taxon>Agaricineae</taxon>
        <taxon>Strophariaceae</taxon>
        <taxon>Pholiota</taxon>
    </lineage>
</organism>
<protein>
    <submittedName>
        <fullName evidence="11">Cytochrome P450</fullName>
    </submittedName>
</protein>
<dbReference type="InterPro" id="IPR001128">
    <property type="entry name" value="Cyt_P450"/>
</dbReference>
<feature type="transmembrane region" description="Helical" evidence="10">
    <location>
        <begin position="6"/>
        <end position="26"/>
    </location>
</feature>
<feature type="binding site" description="axial binding residue" evidence="9">
    <location>
        <position position="444"/>
    </location>
    <ligand>
        <name>heme</name>
        <dbReference type="ChEBI" id="CHEBI:30413"/>
    </ligand>
    <ligandPart>
        <name>Fe</name>
        <dbReference type="ChEBI" id="CHEBI:18248"/>
    </ligandPart>
</feature>
<dbReference type="GO" id="GO:0004497">
    <property type="term" value="F:monooxygenase activity"/>
    <property type="evidence" value="ECO:0007669"/>
    <property type="project" value="UniProtKB-KW"/>
</dbReference>
<dbReference type="CDD" id="cd11065">
    <property type="entry name" value="CYP64-like"/>
    <property type="match status" value="1"/>
</dbReference>
<dbReference type="InterPro" id="IPR002401">
    <property type="entry name" value="Cyt_P450_E_grp-I"/>
</dbReference>
<evidence type="ECO:0000313" key="11">
    <source>
        <dbReference type="EMBL" id="KAF9477799.1"/>
    </source>
</evidence>
<keyword evidence="12" id="KW-1185">Reference proteome</keyword>
<dbReference type="PANTHER" id="PTHR46300">
    <property type="entry name" value="P450, PUTATIVE (EUROFUNG)-RELATED-RELATED"/>
    <property type="match status" value="1"/>
</dbReference>
<dbReference type="Gene3D" id="1.10.630.10">
    <property type="entry name" value="Cytochrome P450"/>
    <property type="match status" value="1"/>
</dbReference>
<keyword evidence="10" id="KW-0472">Membrane</keyword>
<keyword evidence="10" id="KW-0812">Transmembrane</keyword>
<keyword evidence="10" id="KW-1133">Transmembrane helix</keyword>
<accession>A0A9P5YYF5</accession>
<evidence type="ECO:0000313" key="12">
    <source>
        <dbReference type="Proteomes" id="UP000807469"/>
    </source>
</evidence>
<dbReference type="PANTHER" id="PTHR46300:SF7">
    <property type="entry name" value="P450, PUTATIVE (EUROFUNG)-RELATED"/>
    <property type="match status" value="1"/>
</dbReference>
<dbReference type="Proteomes" id="UP000807469">
    <property type="component" value="Unassembled WGS sequence"/>
</dbReference>
<keyword evidence="4 9" id="KW-0349">Heme</keyword>
<keyword evidence="5 9" id="KW-0479">Metal-binding</keyword>
<evidence type="ECO:0000256" key="6">
    <source>
        <dbReference type="ARBA" id="ARBA00023002"/>
    </source>
</evidence>
<evidence type="ECO:0000256" key="10">
    <source>
        <dbReference type="SAM" id="Phobius"/>
    </source>
</evidence>
<evidence type="ECO:0000256" key="2">
    <source>
        <dbReference type="ARBA" id="ARBA00005179"/>
    </source>
</evidence>
<dbReference type="InterPro" id="IPR036396">
    <property type="entry name" value="Cyt_P450_sf"/>
</dbReference>
<dbReference type="GO" id="GO:0020037">
    <property type="term" value="F:heme binding"/>
    <property type="evidence" value="ECO:0007669"/>
    <property type="project" value="InterPro"/>
</dbReference>
<evidence type="ECO:0000256" key="4">
    <source>
        <dbReference type="ARBA" id="ARBA00022617"/>
    </source>
</evidence>
<dbReference type="PRINTS" id="PR00463">
    <property type="entry name" value="EP450I"/>
</dbReference>
<sequence length="511" mass="58070">MQYEQLLNWNTITILILLGGVSKLAFDYLFRGRRGPYPPGPPPKWFIGNMFDFPTSNASEVYAAWGRRYNSDILHASSLGNHVMILNNYQDAEELLDRRAAKYSDRPVLPIVNLMGWDKLFALFPHGDYWLRHRIVCKKNFGQGAVKNHYPVQLQKVHDLLRGLLDTPNDLFQHIQLLTISVPMMSMYGYDVKSVDDPCINAANQTTLIGGGLLLPGATFINVLPFLRHVPAWFPGASARKLAEEAKRYAEDAERIPMEHVEKCMADGTAFPSLVSDFLEKKYAVGATEEEERIIKNVAYTIYGGSSDTTMSSSETFFYLMATHPEVQRKAREEIDRVIGSKRLPDFEDRDSLPYVEAIYREVMRWNPPLPMAGPHRVAEDDWYKGYFVPKDTVVLVNLWAMSHNEDIYPEPNVFRPERHLNEDGTLAASSDISVVYGFGRRVCPGMYMGSSMMWLIIVSVLASFDIGNAKDANGKDIEIDHEYVNLGLTSRKKQFKCSFRPRSSTAQLLM</sequence>
<dbReference type="OrthoDB" id="3934656at2759"/>
<keyword evidence="7 9" id="KW-0408">Iron</keyword>
<comment type="similarity">
    <text evidence="3">Belongs to the cytochrome P450 family.</text>
</comment>
<dbReference type="GO" id="GO:0005506">
    <property type="term" value="F:iron ion binding"/>
    <property type="evidence" value="ECO:0007669"/>
    <property type="project" value="InterPro"/>
</dbReference>
<comment type="pathway">
    <text evidence="2">Secondary metabolite biosynthesis.</text>
</comment>
<dbReference type="Pfam" id="PF00067">
    <property type="entry name" value="p450"/>
    <property type="match status" value="1"/>
</dbReference>
<name>A0A9P5YYF5_9AGAR</name>
<evidence type="ECO:0000256" key="1">
    <source>
        <dbReference type="ARBA" id="ARBA00001971"/>
    </source>
</evidence>
<proteinExistence type="inferred from homology"/>
<dbReference type="EMBL" id="MU155250">
    <property type="protein sequence ID" value="KAF9477799.1"/>
    <property type="molecule type" value="Genomic_DNA"/>
</dbReference>
<dbReference type="InterPro" id="IPR050364">
    <property type="entry name" value="Cytochrome_P450_fung"/>
</dbReference>
<dbReference type="AlphaFoldDB" id="A0A9P5YYF5"/>
<evidence type="ECO:0000256" key="7">
    <source>
        <dbReference type="ARBA" id="ARBA00023004"/>
    </source>
</evidence>
<dbReference type="GO" id="GO:0016705">
    <property type="term" value="F:oxidoreductase activity, acting on paired donors, with incorporation or reduction of molecular oxygen"/>
    <property type="evidence" value="ECO:0007669"/>
    <property type="project" value="InterPro"/>
</dbReference>
<keyword evidence="8" id="KW-0503">Monooxygenase</keyword>
<evidence type="ECO:0000256" key="3">
    <source>
        <dbReference type="ARBA" id="ARBA00010617"/>
    </source>
</evidence>
<gene>
    <name evidence="11" type="ORF">BDN70DRAFT_90193</name>
</gene>
<comment type="cofactor">
    <cofactor evidence="1 9">
        <name>heme</name>
        <dbReference type="ChEBI" id="CHEBI:30413"/>
    </cofactor>
</comment>